<dbReference type="Pfam" id="PF06094">
    <property type="entry name" value="GGACT"/>
    <property type="match status" value="1"/>
</dbReference>
<evidence type="ECO:0000256" key="3">
    <source>
        <dbReference type="RuleBase" id="RU367036"/>
    </source>
</evidence>
<dbReference type="PANTHER" id="PTHR12510:SF4">
    <property type="entry name" value="GAMMA-GLUTAMYLAMINECYCLOTRANSFERASE"/>
    <property type="match status" value="1"/>
</dbReference>
<sequence length="151" mass="17507">MSLGLPIRVFVYGTLKRGEPNANIITNTPGQYRFISEGRTKLQYPLIVATKYNIPFVLNEPGKGYKIEGEVYEIDDIKLSILDRLEAYPSLYWRQKEKITLPNGDETVAWMYLLRKWRSDIYELATPMMSSYSSKGAHGRAYVPRWVNLHD</sequence>
<dbReference type="EMBL" id="KN716608">
    <property type="protein sequence ID" value="KJH42936.1"/>
    <property type="molecule type" value="Genomic_DNA"/>
</dbReference>
<evidence type="ECO:0000313" key="5">
    <source>
        <dbReference type="EMBL" id="KJH42936.1"/>
    </source>
</evidence>
<accession>A0A0D8XKS0</accession>
<dbReference type="InterPro" id="IPR039126">
    <property type="entry name" value="GGACT"/>
</dbReference>
<dbReference type="InterPro" id="IPR036568">
    <property type="entry name" value="GGCT-like_sf"/>
</dbReference>
<gene>
    <name evidence="5" type="ORF">DICVIV_11064</name>
</gene>
<dbReference type="OrthoDB" id="113620at2759"/>
<name>A0A0D8XKS0_DICVI</name>
<dbReference type="CDD" id="cd06661">
    <property type="entry name" value="GGCT_like"/>
    <property type="match status" value="1"/>
</dbReference>
<dbReference type="Gene3D" id="3.10.490.10">
    <property type="entry name" value="Gamma-glutamyl cyclotransferase-like"/>
    <property type="match status" value="1"/>
</dbReference>
<protein>
    <recommendedName>
        <fullName evidence="3">Gamma-glutamylcyclotransferase family protein</fullName>
    </recommendedName>
</protein>
<dbReference type="GO" id="GO:0061929">
    <property type="term" value="F:gamma-glutamylaminecyclotransferase activity"/>
    <property type="evidence" value="ECO:0007669"/>
    <property type="project" value="InterPro"/>
</dbReference>
<reference evidence="5 6" key="1">
    <citation type="submission" date="2013-11" db="EMBL/GenBank/DDBJ databases">
        <title>Draft genome of the bovine lungworm Dictyocaulus viviparus.</title>
        <authorList>
            <person name="Mitreva M."/>
        </authorList>
    </citation>
    <scope>NUCLEOTIDE SEQUENCE [LARGE SCALE GENOMIC DNA]</scope>
    <source>
        <strain evidence="5 6">HannoverDv2000</strain>
    </source>
</reference>
<organism evidence="5 6">
    <name type="scientific">Dictyocaulus viviparus</name>
    <name type="common">Bovine lungworm</name>
    <dbReference type="NCBI Taxonomy" id="29172"/>
    <lineage>
        <taxon>Eukaryota</taxon>
        <taxon>Metazoa</taxon>
        <taxon>Ecdysozoa</taxon>
        <taxon>Nematoda</taxon>
        <taxon>Chromadorea</taxon>
        <taxon>Rhabditida</taxon>
        <taxon>Rhabditina</taxon>
        <taxon>Rhabditomorpha</taxon>
        <taxon>Strongyloidea</taxon>
        <taxon>Metastrongylidae</taxon>
        <taxon>Dictyocaulus</taxon>
    </lineage>
</organism>
<evidence type="ECO:0000256" key="1">
    <source>
        <dbReference type="ARBA" id="ARBA00008861"/>
    </source>
</evidence>
<evidence type="ECO:0000259" key="4">
    <source>
        <dbReference type="Pfam" id="PF06094"/>
    </source>
</evidence>
<dbReference type="STRING" id="29172.A0A0D8XKS0"/>
<dbReference type="Proteomes" id="UP000053766">
    <property type="component" value="Unassembled WGS sequence"/>
</dbReference>
<dbReference type="AlphaFoldDB" id="A0A0D8XKS0"/>
<dbReference type="GO" id="GO:0005829">
    <property type="term" value="C:cytosol"/>
    <property type="evidence" value="ECO:0007669"/>
    <property type="project" value="TreeGrafter"/>
</dbReference>
<keyword evidence="6" id="KW-1185">Reference proteome</keyword>
<proteinExistence type="inferred from homology"/>
<reference evidence="6" key="2">
    <citation type="journal article" date="2016" name="Sci. Rep.">
        <title>Dictyocaulus viviparus genome, variome and transcriptome elucidate lungworm biology and support future intervention.</title>
        <authorList>
            <person name="McNulty S.N."/>
            <person name="Strube C."/>
            <person name="Rosa B.A."/>
            <person name="Martin J.C."/>
            <person name="Tyagi R."/>
            <person name="Choi Y.J."/>
            <person name="Wang Q."/>
            <person name="Hallsworth Pepin K."/>
            <person name="Zhang X."/>
            <person name="Ozersky P."/>
            <person name="Wilson R.K."/>
            <person name="Sternberg P.W."/>
            <person name="Gasser R.B."/>
            <person name="Mitreva M."/>
        </authorList>
    </citation>
    <scope>NUCLEOTIDE SEQUENCE [LARGE SCALE GENOMIC DNA]</scope>
    <source>
        <strain evidence="6">HannoverDv2000</strain>
    </source>
</reference>
<evidence type="ECO:0000313" key="6">
    <source>
        <dbReference type="Proteomes" id="UP000053766"/>
    </source>
</evidence>
<evidence type="ECO:0000256" key="2">
    <source>
        <dbReference type="PIRSR" id="PIRSR639126-1"/>
    </source>
</evidence>
<dbReference type="InterPro" id="IPR013024">
    <property type="entry name" value="GGCT-like"/>
</dbReference>
<comment type="similarity">
    <text evidence="1 3">Belongs to the gamma-glutamylcyclotransferase family.</text>
</comment>
<dbReference type="SUPFAM" id="SSF110857">
    <property type="entry name" value="Gamma-glutamyl cyclotransferase-like"/>
    <property type="match status" value="1"/>
</dbReference>
<feature type="active site" description="Proton acceptor" evidence="2">
    <location>
        <position position="86"/>
    </location>
</feature>
<dbReference type="InterPro" id="IPR009288">
    <property type="entry name" value="AIG2-like_dom"/>
</dbReference>
<feature type="domain" description="Gamma-glutamylcyclotransferase AIG2-like" evidence="4">
    <location>
        <begin position="9"/>
        <end position="116"/>
    </location>
</feature>
<dbReference type="PANTHER" id="PTHR12510">
    <property type="entry name" value="TROPONIN C-AKIN-1 PROTEIN"/>
    <property type="match status" value="1"/>
</dbReference>